<accession>A0A0E9XY68</accession>
<evidence type="ECO:0000313" key="2">
    <source>
        <dbReference type="EMBL" id="JAI07610.1"/>
    </source>
</evidence>
<dbReference type="EMBL" id="GBXM01000968">
    <property type="protein sequence ID" value="JAI07610.1"/>
    <property type="molecule type" value="Transcribed_RNA"/>
</dbReference>
<organism evidence="2">
    <name type="scientific">Anguilla anguilla</name>
    <name type="common">European freshwater eel</name>
    <name type="synonym">Muraena anguilla</name>
    <dbReference type="NCBI Taxonomy" id="7936"/>
    <lineage>
        <taxon>Eukaryota</taxon>
        <taxon>Metazoa</taxon>
        <taxon>Chordata</taxon>
        <taxon>Craniata</taxon>
        <taxon>Vertebrata</taxon>
        <taxon>Euteleostomi</taxon>
        <taxon>Actinopterygii</taxon>
        <taxon>Neopterygii</taxon>
        <taxon>Teleostei</taxon>
        <taxon>Anguilliformes</taxon>
        <taxon>Anguillidae</taxon>
        <taxon>Anguilla</taxon>
    </lineage>
</organism>
<dbReference type="AlphaFoldDB" id="A0A0E9XY68"/>
<feature type="compositionally biased region" description="Low complexity" evidence="1">
    <location>
        <begin position="76"/>
        <end position="87"/>
    </location>
</feature>
<feature type="region of interest" description="Disordered" evidence="1">
    <location>
        <begin position="76"/>
        <end position="99"/>
    </location>
</feature>
<reference evidence="2" key="1">
    <citation type="submission" date="2014-11" db="EMBL/GenBank/DDBJ databases">
        <authorList>
            <person name="Amaro Gonzalez C."/>
        </authorList>
    </citation>
    <scope>NUCLEOTIDE SEQUENCE</scope>
</reference>
<feature type="compositionally biased region" description="Polar residues" evidence="1">
    <location>
        <begin position="90"/>
        <end position="99"/>
    </location>
</feature>
<name>A0A0E9XY68_ANGAN</name>
<sequence length="99" mass="10547">MYCKSSLLSTPWCKIVSSGTLGRTEMTASLMLSLISDILKERSGEGLLETDQTCCTQAKGNSQAGLHVRGRNNLKWGSLSPSLGSKSPDQKGNQTGISL</sequence>
<reference evidence="2" key="2">
    <citation type="journal article" date="2015" name="Fish Shellfish Immunol.">
        <title>Early steps in the European eel (Anguilla anguilla)-Vibrio vulnificus interaction in the gills: Role of the RtxA13 toxin.</title>
        <authorList>
            <person name="Callol A."/>
            <person name="Pajuelo D."/>
            <person name="Ebbesson L."/>
            <person name="Teles M."/>
            <person name="MacKenzie S."/>
            <person name="Amaro C."/>
        </authorList>
    </citation>
    <scope>NUCLEOTIDE SEQUENCE</scope>
</reference>
<protein>
    <submittedName>
        <fullName evidence="2">Uncharacterized protein</fullName>
    </submittedName>
</protein>
<proteinExistence type="predicted"/>
<evidence type="ECO:0000256" key="1">
    <source>
        <dbReference type="SAM" id="MobiDB-lite"/>
    </source>
</evidence>